<dbReference type="Gene3D" id="3.90.1200.10">
    <property type="match status" value="1"/>
</dbReference>
<evidence type="ECO:0000313" key="2">
    <source>
        <dbReference type="EMBL" id="WXK93487.1"/>
    </source>
</evidence>
<dbReference type="RefSeq" id="WP_406635883.1">
    <property type="nucleotide sequence ID" value="NZ_CP148033.1"/>
</dbReference>
<dbReference type="InterPro" id="IPR002575">
    <property type="entry name" value="Aminoglycoside_PTrfase"/>
</dbReference>
<proteinExistence type="predicted"/>
<evidence type="ECO:0000259" key="1">
    <source>
        <dbReference type="Pfam" id="PF01636"/>
    </source>
</evidence>
<dbReference type="Proteomes" id="UP001623384">
    <property type="component" value="Chromosome"/>
</dbReference>
<name>A0ABZ2R5R5_9MICC</name>
<keyword evidence="3" id="KW-1185">Reference proteome</keyword>
<dbReference type="SUPFAM" id="SSF56112">
    <property type="entry name" value="Protein kinase-like (PK-like)"/>
    <property type="match status" value="1"/>
</dbReference>
<dbReference type="Pfam" id="PF01636">
    <property type="entry name" value="APH"/>
    <property type="match status" value="1"/>
</dbReference>
<organism evidence="2 3">
    <name type="scientific">Pseudarthrobacter quantipunctorum</name>
    <dbReference type="NCBI Taxonomy" id="3128980"/>
    <lineage>
        <taxon>Bacteria</taxon>
        <taxon>Bacillati</taxon>
        <taxon>Actinomycetota</taxon>
        <taxon>Actinomycetes</taxon>
        <taxon>Micrococcales</taxon>
        <taxon>Micrococcaceae</taxon>
        <taxon>Pseudarthrobacter</taxon>
    </lineage>
</organism>
<dbReference type="EMBL" id="CP148033">
    <property type="protein sequence ID" value="WXK93487.1"/>
    <property type="molecule type" value="Genomic_DNA"/>
</dbReference>
<evidence type="ECO:0000313" key="3">
    <source>
        <dbReference type="Proteomes" id="UP001623384"/>
    </source>
</evidence>
<reference evidence="2 3" key="1">
    <citation type="submission" date="2024-03" db="EMBL/GenBank/DDBJ databases">
        <title>Rhodococcus navarretei sp. nov. and Pseudarthrobacter quantumdoti sp. nov., two new species with the ability to biosynthesize Quantum Dots isolated from soil samples at Union Glacier, Antarctica.</title>
        <authorList>
            <person name="Vargas M."/>
        </authorList>
    </citation>
    <scope>NUCLEOTIDE SEQUENCE [LARGE SCALE GENOMIC DNA]</scope>
    <source>
        <strain evidence="2 3">RC-2-3</strain>
    </source>
</reference>
<gene>
    <name evidence="2" type="ORF">WHH00_01440</name>
</gene>
<protein>
    <submittedName>
        <fullName evidence="2">Phosphotransferase</fullName>
    </submittedName>
</protein>
<accession>A0ABZ2R5R5</accession>
<feature type="domain" description="Aminoglycoside phosphotransferase" evidence="1">
    <location>
        <begin position="110"/>
        <end position="180"/>
    </location>
</feature>
<sequence>MVPDEQELTGGNASGRVVRIGNTVRKPWLEKSAAVQDYLSALRSSGVDVPRPLGRDDGGRNVFEYVDGVLALEELPLGHEDLLRVGRMIREIHDASEAFVIPDPVGWNLLLPAEAPDLMCHNDLAPCNLVRGDRWVFIDWDGAGPSTRLWDLAYAAQSFAMLFDGQPVEEAAARLRAVVDGYQADDTLRAELPAAMARRTKAMLDLLESAHGTGFQPWADMYINGHGEHWRGAAQYVRQHQSAWEQALHR</sequence>
<dbReference type="InterPro" id="IPR011009">
    <property type="entry name" value="Kinase-like_dom_sf"/>
</dbReference>